<sequence>MASLTPKHDKKPSVSFILPKPFRPAGTITKTAQLLRRRNAPDFDIGDLVILNPRRIERGVWITEADYEEDIVMVYPKAEIGDFNDIFADGGENFVAADLRKMTQDQMANVILTMPFDKLVKLIHIDNVHKAYPKYQ</sequence>
<evidence type="ECO:0000313" key="1">
    <source>
        <dbReference type="EMBL" id="KAF4963907.1"/>
    </source>
</evidence>
<evidence type="ECO:0000313" key="2">
    <source>
        <dbReference type="Proteomes" id="UP000622797"/>
    </source>
</evidence>
<keyword evidence="2" id="KW-1185">Reference proteome</keyword>
<protein>
    <submittedName>
        <fullName evidence="1">Uncharacterized protein</fullName>
    </submittedName>
</protein>
<organism evidence="1 2">
    <name type="scientific">Fusarium sarcochroum</name>
    <dbReference type="NCBI Taxonomy" id="1208366"/>
    <lineage>
        <taxon>Eukaryota</taxon>
        <taxon>Fungi</taxon>
        <taxon>Dikarya</taxon>
        <taxon>Ascomycota</taxon>
        <taxon>Pezizomycotina</taxon>
        <taxon>Sordariomycetes</taxon>
        <taxon>Hypocreomycetidae</taxon>
        <taxon>Hypocreales</taxon>
        <taxon>Nectriaceae</taxon>
        <taxon>Fusarium</taxon>
        <taxon>Fusarium lateritium species complex</taxon>
    </lineage>
</organism>
<accession>A0A8H4TTS4</accession>
<name>A0A8H4TTS4_9HYPO</name>
<dbReference type="Proteomes" id="UP000622797">
    <property type="component" value="Unassembled WGS sequence"/>
</dbReference>
<gene>
    <name evidence="1" type="ORF">FSARC_8121</name>
</gene>
<dbReference type="OrthoDB" id="10351109at2759"/>
<reference evidence="1" key="1">
    <citation type="journal article" date="2020" name="BMC Genomics">
        <title>Correction to: Identification and distribution of gene clusters required for synthesis of sphingolipid metabolism inhibitors in diverse species of the filamentous fungus Fusarium.</title>
        <authorList>
            <person name="Kim H.S."/>
            <person name="Lohmar J.M."/>
            <person name="Busman M."/>
            <person name="Brown D.W."/>
            <person name="Naumann T.A."/>
            <person name="Divon H.H."/>
            <person name="Lysoe E."/>
            <person name="Uhlig S."/>
            <person name="Proctor R.H."/>
        </authorList>
    </citation>
    <scope>NUCLEOTIDE SEQUENCE</scope>
    <source>
        <strain evidence="1">NRRL 20472</strain>
    </source>
</reference>
<dbReference type="AlphaFoldDB" id="A0A8H4TTS4"/>
<reference evidence="1" key="2">
    <citation type="submission" date="2020-05" db="EMBL/GenBank/DDBJ databases">
        <authorList>
            <person name="Kim H.-S."/>
            <person name="Proctor R.H."/>
            <person name="Brown D.W."/>
        </authorList>
    </citation>
    <scope>NUCLEOTIDE SEQUENCE</scope>
    <source>
        <strain evidence="1">NRRL 20472</strain>
    </source>
</reference>
<proteinExistence type="predicted"/>
<dbReference type="EMBL" id="JABEXW010000444">
    <property type="protein sequence ID" value="KAF4963907.1"/>
    <property type="molecule type" value="Genomic_DNA"/>
</dbReference>
<comment type="caution">
    <text evidence="1">The sequence shown here is derived from an EMBL/GenBank/DDBJ whole genome shotgun (WGS) entry which is preliminary data.</text>
</comment>